<accession>A0ABZ0SRP2</accession>
<proteinExistence type="predicted"/>
<sequence length="188" mass="20791">MQTLKIDFITSLDGYGAAAGWPGLWGVWGKEYLDWLATSPEKDDPLLMGATTYRLMSSFTAEGERGTEALDGIPKYVFSSTLDEPLAWANSTLVSTDAVEHVRRLKEESDRPLRTLGSVALCRSLLLAGLVDRYRVCIFPVITGATGQERIYDGYPDVRLELVEARTFDKAVQLLEYVPTVLEEPPGA</sequence>
<name>A0ABZ0SRP2_9MICO</name>
<dbReference type="Gene3D" id="3.40.430.10">
    <property type="entry name" value="Dihydrofolate Reductase, subunit A"/>
    <property type="match status" value="1"/>
</dbReference>
<feature type="domain" description="Bacterial bifunctional deaminase-reductase C-terminal" evidence="1">
    <location>
        <begin position="4"/>
        <end position="173"/>
    </location>
</feature>
<evidence type="ECO:0000313" key="3">
    <source>
        <dbReference type="Proteomes" id="UP001323798"/>
    </source>
</evidence>
<dbReference type="Pfam" id="PF01872">
    <property type="entry name" value="RibD_C"/>
    <property type="match status" value="1"/>
</dbReference>
<keyword evidence="3" id="KW-1185">Reference proteome</keyword>
<dbReference type="SUPFAM" id="SSF53597">
    <property type="entry name" value="Dihydrofolate reductase-like"/>
    <property type="match status" value="1"/>
</dbReference>
<evidence type="ECO:0000313" key="2">
    <source>
        <dbReference type="EMBL" id="WPR90001.1"/>
    </source>
</evidence>
<dbReference type="RefSeq" id="WP_320942715.1">
    <property type="nucleotide sequence ID" value="NZ_BAABEU010000003.1"/>
</dbReference>
<reference evidence="2 3" key="1">
    <citation type="submission" date="2023-11" db="EMBL/GenBank/DDBJ databases">
        <title>Genome sequence of Microbacterium rhizosphaerae KACC 19337.</title>
        <authorList>
            <person name="Choi H."/>
            <person name="Kim S."/>
            <person name="Kim Y."/>
            <person name="Kwon S.-W."/>
            <person name="Heo J."/>
        </authorList>
    </citation>
    <scope>NUCLEOTIDE SEQUENCE [LARGE SCALE GENOMIC DNA]</scope>
    <source>
        <strain evidence="2 3">KACC 19337</strain>
    </source>
</reference>
<dbReference type="Proteomes" id="UP001323798">
    <property type="component" value="Chromosome"/>
</dbReference>
<dbReference type="EMBL" id="CP139368">
    <property type="protein sequence ID" value="WPR90001.1"/>
    <property type="molecule type" value="Genomic_DNA"/>
</dbReference>
<dbReference type="InterPro" id="IPR050765">
    <property type="entry name" value="Riboflavin_Biosynth_HTPR"/>
</dbReference>
<evidence type="ECO:0000259" key="1">
    <source>
        <dbReference type="Pfam" id="PF01872"/>
    </source>
</evidence>
<organism evidence="2 3">
    <name type="scientific">Microbacterium rhizosphaerae</name>
    <dbReference type="NCBI Taxonomy" id="1678237"/>
    <lineage>
        <taxon>Bacteria</taxon>
        <taxon>Bacillati</taxon>
        <taxon>Actinomycetota</taxon>
        <taxon>Actinomycetes</taxon>
        <taxon>Micrococcales</taxon>
        <taxon>Microbacteriaceae</taxon>
        <taxon>Microbacterium</taxon>
    </lineage>
</organism>
<dbReference type="InterPro" id="IPR024072">
    <property type="entry name" value="DHFR-like_dom_sf"/>
</dbReference>
<gene>
    <name evidence="2" type="ORF">SM116_01570</name>
</gene>
<dbReference type="PANTHER" id="PTHR38011">
    <property type="entry name" value="DIHYDROFOLATE REDUCTASE FAMILY PROTEIN (AFU_ORTHOLOGUE AFUA_8G06820)"/>
    <property type="match status" value="1"/>
</dbReference>
<protein>
    <submittedName>
        <fullName evidence="2">Dihydrofolate reductase family protein</fullName>
    </submittedName>
</protein>
<dbReference type="PANTHER" id="PTHR38011:SF2">
    <property type="entry name" value="BIFUNCTIONAL DEAMINASE-REDUCTASE DOMAIN PROTEIN"/>
    <property type="match status" value="1"/>
</dbReference>
<dbReference type="InterPro" id="IPR002734">
    <property type="entry name" value="RibDG_C"/>
</dbReference>